<proteinExistence type="predicted"/>
<sequence>MTSLSERASVLALVSEAVVAGARQDRACKVVELSERTLQRWQGDQAAGGDRRPARIQRPGNELSALERERVLAVANSEAFGHLPPSQIVPRLADSGHYVASESTFYRILNAHGQLQHRGAERAARPRTKARALCARAPAELFSWGITCLPAQIKGVYFYLYLFVDIFSRKIVGWQVYETESSDLASEVMRDICEREHIRPKQVVLHSDNGSSMKGATMLATLQALGVTPSFSRPAVSNDNPYSESLFKTMKYRPTYPNRAFGSLLAARQWVGAFVHWYNEEHRHSAIGFVTPAQRHAGLDIEPLKKRDAVYEAAKATHPERWSGATRNWNPVLVVHLNPEKHESTISIQPVKRSKIRN</sequence>
<evidence type="ECO:0000313" key="3">
    <source>
        <dbReference type="Proteomes" id="UP001158049"/>
    </source>
</evidence>
<reference evidence="2 3" key="1">
    <citation type="submission" date="2017-05" db="EMBL/GenBank/DDBJ databases">
        <authorList>
            <person name="Varghese N."/>
            <person name="Submissions S."/>
        </authorList>
    </citation>
    <scope>NUCLEOTIDE SEQUENCE [LARGE SCALE GENOMIC DNA]</scope>
    <source>
        <strain evidence="2 3">DSM 26001</strain>
    </source>
</reference>
<dbReference type="InterPro" id="IPR001584">
    <property type="entry name" value="Integrase_cat-core"/>
</dbReference>
<evidence type="ECO:0000313" key="2">
    <source>
        <dbReference type="EMBL" id="SMP79185.1"/>
    </source>
</evidence>
<protein>
    <submittedName>
        <fullName evidence="2">Homeodomain-like domain-containing protein</fullName>
    </submittedName>
</protein>
<gene>
    <name evidence="2" type="ORF">SAMN06295970_13068</name>
</gene>
<feature type="domain" description="Integrase catalytic" evidence="1">
    <location>
        <begin position="134"/>
        <end position="300"/>
    </location>
</feature>
<name>A0ABY1QVT7_9BURK</name>
<dbReference type="InterPro" id="IPR048020">
    <property type="entry name" value="Transpos_IS3"/>
</dbReference>
<dbReference type="Pfam" id="PF13683">
    <property type="entry name" value="rve_3"/>
    <property type="match status" value="1"/>
</dbReference>
<dbReference type="Pfam" id="PF13565">
    <property type="entry name" value="HTH_32"/>
    <property type="match status" value="1"/>
</dbReference>
<dbReference type="PROSITE" id="PS50994">
    <property type="entry name" value="INTEGRASE"/>
    <property type="match status" value="1"/>
</dbReference>
<keyword evidence="3" id="KW-1185">Reference proteome</keyword>
<dbReference type="InterPro" id="IPR050900">
    <property type="entry name" value="Transposase_IS3/IS150/IS904"/>
</dbReference>
<dbReference type="EMBL" id="FXUL01000030">
    <property type="protein sequence ID" value="SMP79185.1"/>
    <property type="molecule type" value="Genomic_DNA"/>
</dbReference>
<dbReference type="InterPro" id="IPR012337">
    <property type="entry name" value="RNaseH-like_sf"/>
</dbReference>
<evidence type="ECO:0000259" key="1">
    <source>
        <dbReference type="PROSITE" id="PS50994"/>
    </source>
</evidence>
<dbReference type="PANTHER" id="PTHR46889">
    <property type="entry name" value="TRANSPOSASE INSF FOR INSERTION SEQUENCE IS3B-RELATED"/>
    <property type="match status" value="1"/>
</dbReference>
<accession>A0ABY1QVT7</accession>
<dbReference type="SUPFAM" id="SSF53098">
    <property type="entry name" value="Ribonuclease H-like"/>
    <property type="match status" value="1"/>
</dbReference>
<comment type="caution">
    <text evidence="2">The sequence shown here is derived from an EMBL/GenBank/DDBJ whole genome shotgun (WGS) entry which is preliminary data.</text>
</comment>
<dbReference type="NCBIfam" id="NF033516">
    <property type="entry name" value="transpos_IS3"/>
    <property type="match status" value="1"/>
</dbReference>
<dbReference type="InterPro" id="IPR036397">
    <property type="entry name" value="RNaseH_sf"/>
</dbReference>
<organism evidence="2 3">
    <name type="scientific">Noviherbaspirillum suwonense</name>
    <dbReference type="NCBI Taxonomy" id="1224511"/>
    <lineage>
        <taxon>Bacteria</taxon>
        <taxon>Pseudomonadati</taxon>
        <taxon>Pseudomonadota</taxon>
        <taxon>Betaproteobacteria</taxon>
        <taxon>Burkholderiales</taxon>
        <taxon>Oxalobacteraceae</taxon>
        <taxon>Noviherbaspirillum</taxon>
    </lineage>
</organism>
<dbReference type="Gene3D" id="3.30.420.10">
    <property type="entry name" value="Ribonuclease H-like superfamily/Ribonuclease H"/>
    <property type="match status" value="1"/>
</dbReference>
<dbReference type="Proteomes" id="UP001158049">
    <property type="component" value="Unassembled WGS sequence"/>
</dbReference>
<dbReference type="PANTHER" id="PTHR46889:SF4">
    <property type="entry name" value="TRANSPOSASE INSO FOR INSERTION SEQUENCE ELEMENT IS911B-RELATED"/>
    <property type="match status" value="1"/>
</dbReference>